<keyword evidence="3" id="KW-1185">Reference proteome</keyword>
<accession>A0A179B2B6</accession>
<dbReference type="STRING" id="1823756.A4H34_08855"/>
<feature type="compositionally biased region" description="Basic and acidic residues" evidence="1">
    <location>
        <begin position="138"/>
        <end position="172"/>
    </location>
</feature>
<dbReference type="Proteomes" id="UP000078368">
    <property type="component" value="Unassembled WGS sequence"/>
</dbReference>
<evidence type="ECO:0000313" key="3">
    <source>
        <dbReference type="Proteomes" id="UP000078368"/>
    </source>
</evidence>
<sequence length="179" mass="20869">MNKADATEERKTDMAEKEKTKMDEGKMEEPLPESFPRTPPPFTDGFMRETERRYSNHRKSLAWLVKNAESEDIRRKAKEMLEGRRSVYEVLRDPEFGRMADRSIERLQQVMKAESIDPSDPSTFPDRKRLAELVGKYGEGESLGRGEDAKDDEADRRRAAFDRRRRSDEQHEGFGAGRR</sequence>
<proteinExistence type="predicted"/>
<organism evidence="2 3">
    <name type="scientific">Peptidiphaga gingivicola</name>
    <dbReference type="NCBI Taxonomy" id="2741497"/>
    <lineage>
        <taxon>Bacteria</taxon>
        <taxon>Bacillati</taxon>
        <taxon>Actinomycetota</taxon>
        <taxon>Actinomycetes</taxon>
        <taxon>Actinomycetales</taxon>
        <taxon>Actinomycetaceae</taxon>
        <taxon>Peptidiphaga</taxon>
    </lineage>
</organism>
<dbReference type="AlphaFoldDB" id="A0A179B2B6"/>
<name>A0A179B2B6_9ACTO</name>
<dbReference type="EMBL" id="LVZK01000003">
    <property type="protein sequence ID" value="OAP85211.1"/>
    <property type="molecule type" value="Genomic_DNA"/>
</dbReference>
<comment type="caution">
    <text evidence="2">The sequence shown here is derived from an EMBL/GenBank/DDBJ whole genome shotgun (WGS) entry which is preliminary data.</text>
</comment>
<protein>
    <submittedName>
        <fullName evidence="2">Uncharacterized protein</fullName>
    </submittedName>
</protein>
<evidence type="ECO:0000256" key="1">
    <source>
        <dbReference type="SAM" id="MobiDB-lite"/>
    </source>
</evidence>
<feature type="region of interest" description="Disordered" evidence="1">
    <location>
        <begin position="135"/>
        <end position="179"/>
    </location>
</feature>
<gene>
    <name evidence="2" type="ORF">A4H34_08855</name>
</gene>
<reference evidence="2 3" key="1">
    <citation type="submission" date="2016-04" db="EMBL/GenBank/DDBJ databases">
        <title>Peptidophaga gingivicola gen. nov., sp. nov., isolated from human subgingival plaque.</title>
        <authorList>
            <person name="Beall C.J."/>
            <person name="Mokrzan E.M."/>
            <person name="Griffen A.L."/>
            <person name="Leys E.J."/>
        </authorList>
    </citation>
    <scope>NUCLEOTIDE SEQUENCE [LARGE SCALE GENOMIC DNA]</scope>
    <source>
        <strain evidence="2 3">BA112</strain>
    </source>
</reference>
<feature type="region of interest" description="Disordered" evidence="1">
    <location>
        <begin position="1"/>
        <end position="47"/>
    </location>
</feature>
<feature type="compositionally biased region" description="Basic and acidic residues" evidence="1">
    <location>
        <begin position="1"/>
        <end position="29"/>
    </location>
</feature>
<evidence type="ECO:0000313" key="2">
    <source>
        <dbReference type="EMBL" id="OAP85211.1"/>
    </source>
</evidence>